<dbReference type="SUPFAM" id="SSF53474">
    <property type="entry name" value="alpha/beta-Hydrolases"/>
    <property type="match status" value="1"/>
</dbReference>
<organism evidence="13 14">
    <name type="scientific">Naematelia encephala</name>
    <dbReference type="NCBI Taxonomy" id="71784"/>
    <lineage>
        <taxon>Eukaryota</taxon>
        <taxon>Fungi</taxon>
        <taxon>Dikarya</taxon>
        <taxon>Basidiomycota</taxon>
        <taxon>Agaricomycotina</taxon>
        <taxon>Tremellomycetes</taxon>
        <taxon>Tremellales</taxon>
        <taxon>Naemateliaceae</taxon>
        <taxon>Naematelia</taxon>
    </lineage>
</organism>
<comment type="similarity">
    <text evidence="2 10">Belongs to the GPI inositol-deacylase family.</text>
</comment>
<dbReference type="STRING" id="71784.A0A1Y2B379"/>
<evidence type="ECO:0000256" key="1">
    <source>
        <dbReference type="ARBA" id="ARBA00004477"/>
    </source>
</evidence>
<dbReference type="GO" id="GO:0015031">
    <property type="term" value="P:protein transport"/>
    <property type="evidence" value="ECO:0007669"/>
    <property type="project" value="UniProtKB-KW"/>
</dbReference>
<dbReference type="EMBL" id="MCFC01000027">
    <property type="protein sequence ID" value="ORY29176.1"/>
    <property type="molecule type" value="Genomic_DNA"/>
</dbReference>
<evidence type="ECO:0000259" key="12">
    <source>
        <dbReference type="Pfam" id="PF25140"/>
    </source>
</evidence>
<reference evidence="13 14" key="1">
    <citation type="submission" date="2016-07" db="EMBL/GenBank/DDBJ databases">
        <title>Pervasive Adenine N6-methylation of Active Genes in Fungi.</title>
        <authorList>
            <consortium name="DOE Joint Genome Institute"/>
            <person name="Mondo S.J."/>
            <person name="Dannebaum R.O."/>
            <person name="Kuo R.C."/>
            <person name="Labutti K."/>
            <person name="Haridas S."/>
            <person name="Kuo A."/>
            <person name="Salamov A."/>
            <person name="Ahrendt S.R."/>
            <person name="Lipzen A."/>
            <person name="Sullivan W."/>
            <person name="Andreopoulos W.B."/>
            <person name="Clum A."/>
            <person name="Lindquist E."/>
            <person name="Daum C."/>
            <person name="Ramamoorthy G.K."/>
            <person name="Gryganskyi A."/>
            <person name="Culley D."/>
            <person name="Magnuson J.K."/>
            <person name="James T.Y."/>
            <person name="O'Malley M.A."/>
            <person name="Stajich J.E."/>
            <person name="Spatafora J.W."/>
            <person name="Visel A."/>
            <person name="Grigoriev I.V."/>
        </authorList>
    </citation>
    <scope>NUCLEOTIDE SEQUENCE [LARGE SCALE GENOMIC DNA]</scope>
    <source>
        <strain evidence="13 14">68-887.2</strain>
    </source>
</reference>
<accession>A0A1Y2B379</accession>
<feature type="transmembrane region" description="Helical" evidence="10">
    <location>
        <begin position="640"/>
        <end position="656"/>
    </location>
</feature>
<dbReference type="Gene3D" id="3.40.50.1820">
    <property type="entry name" value="alpha/beta hydrolase"/>
    <property type="match status" value="1"/>
</dbReference>
<proteinExistence type="inferred from homology"/>
<keyword evidence="4 10" id="KW-0812">Transmembrane</keyword>
<dbReference type="GO" id="GO:0006505">
    <property type="term" value="P:GPI anchor metabolic process"/>
    <property type="evidence" value="ECO:0007669"/>
    <property type="project" value="TreeGrafter"/>
</dbReference>
<keyword evidence="5 10" id="KW-0378">Hydrolase</keyword>
<dbReference type="Pfam" id="PF25140">
    <property type="entry name" value="PGAP1_TMD"/>
    <property type="match status" value="1"/>
</dbReference>
<feature type="transmembrane region" description="Helical" evidence="10">
    <location>
        <begin position="814"/>
        <end position="832"/>
    </location>
</feature>
<dbReference type="Pfam" id="PF07819">
    <property type="entry name" value="PGAP1"/>
    <property type="match status" value="1"/>
</dbReference>
<dbReference type="Proteomes" id="UP000193986">
    <property type="component" value="Unassembled WGS sequence"/>
</dbReference>
<dbReference type="InterPro" id="IPR012908">
    <property type="entry name" value="PGAP1-ab_dom-like"/>
</dbReference>
<feature type="transmembrane region" description="Helical" evidence="10">
    <location>
        <begin position="602"/>
        <end position="620"/>
    </location>
</feature>
<sequence>MILLDASSIRSALLARLGVLLVSFSVIFSWVIYRCYVFDQAQSGGWGCEMSWMTPTYSKIDWDEPPSSRYALWLYREQGWDEHTAQGHPVLFVPGNAGSFQQVRSIASSASRQYHGHPGGRADDMLGLEKLDFFTVDFREDLSALHAGTLREQASYLSNCVHRVLAAYSHLPAEDQPRRVSVLAHSMGGIVARLALAEQTTLPIDILVTLSSPHQLPPINLDREMDRIYQQIDSNQPKEVALVSLCGGVSDTQIVSDACALPKSYPRELGFAIFTSGIPGAWTGVDHQAMVWCHQIRLMVARALLEMSSKTDTRARLAAAEHWLSTPLRALHAVVDVQSERIPIETANMTLILRSPHFSTTSRPFWRVRHCFTSGPCEEVEATASWIPIFEEAAPFPVPGEGSRAEDAALCLDMALSSETGWLEFEAAKGFTVITGSRQRLPFSGVSLNLAGFERTSHLVVELDQIVHSLLVYKLVVRLQQCQGSRPVVLHTLEHPKSTFESRFYPTSERPMYLHLHSGSAPYLHADFNSMLLEIFQQENCALSNVTIRLDLWSSVAKLALRYRSILLAWPLGWTAVFLWHRMMISPDGVSWSPMIAPSNARLTRVVLMVVATITLGGLMQCMMPQHVTLQPLLLGNTELRLLPLLPILGLWTLGLSILYEYLFWGTLTLIGRIALTSRAYYDKSSTPMRSDSNAIASSPRIAIPTTTIILVAIAFPQQLGFLALFSLLCLHCATRPADNSKISVEGIMRSLAVIFSLLLPLNLAPLAVWTRNLWLDWRHPFRTDHNVLGLIPLLLAIETAYSRPGLQIPQKWAFVASMSLPVLFVSAFLVGGRWPSVVLEIAQVAASYVLCVVWIATRKSKI</sequence>
<keyword evidence="14" id="KW-1185">Reference proteome</keyword>
<keyword evidence="3 10" id="KW-0813">Transport</keyword>
<feature type="domain" description="GPI inositol-deacylase transmembrane" evidence="12">
    <location>
        <begin position="624"/>
        <end position="824"/>
    </location>
</feature>
<keyword evidence="9 10" id="KW-0472">Membrane</keyword>
<evidence type="ECO:0000256" key="4">
    <source>
        <dbReference type="ARBA" id="ARBA00022692"/>
    </source>
</evidence>
<evidence type="ECO:0000256" key="9">
    <source>
        <dbReference type="ARBA" id="ARBA00023136"/>
    </source>
</evidence>
<dbReference type="FunCoup" id="A0A1Y2B379">
    <property type="interactions" value="148"/>
</dbReference>
<evidence type="ECO:0000256" key="3">
    <source>
        <dbReference type="ARBA" id="ARBA00022448"/>
    </source>
</evidence>
<dbReference type="GO" id="GO:0006888">
    <property type="term" value="P:endoplasmic reticulum to Golgi vesicle-mediated transport"/>
    <property type="evidence" value="ECO:0007669"/>
    <property type="project" value="TreeGrafter"/>
</dbReference>
<evidence type="ECO:0000256" key="7">
    <source>
        <dbReference type="ARBA" id="ARBA00022927"/>
    </source>
</evidence>
<feature type="transmembrane region" description="Helical" evidence="10">
    <location>
        <begin position="702"/>
        <end position="731"/>
    </location>
</feature>
<dbReference type="InterPro" id="IPR039529">
    <property type="entry name" value="PGAP1/BST1"/>
</dbReference>
<gene>
    <name evidence="13" type="ORF">BCR39DRAFT_533184</name>
</gene>
<feature type="transmembrane region" description="Helical" evidence="10">
    <location>
        <begin position="838"/>
        <end position="857"/>
    </location>
</feature>
<evidence type="ECO:0000256" key="5">
    <source>
        <dbReference type="ARBA" id="ARBA00022801"/>
    </source>
</evidence>
<evidence type="ECO:0000313" key="13">
    <source>
        <dbReference type="EMBL" id="ORY29176.1"/>
    </source>
</evidence>
<comment type="function">
    <text evidence="10">Involved in inositol deacylation of GPI-anchored proteins which plays important roles in the quality control and ER-associated degradation of GPI-anchored proteins.</text>
</comment>
<dbReference type="PANTHER" id="PTHR15495">
    <property type="entry name" value="NEGATIVE REGULATOR OF VESICLE FORMATION-RELATED"/>
    <property type="match status" value="1"/>
</dbReference>
<dbReference type="InterPro" id="IPR029058">
    <property type="entry name" value="AB_hydrolase_fold"/>
</dbReference>
<feature type="domain" description="GPI inositol-deacylase PGAP1-like alpha/beta" evidence="11">
    <location>
        <begin position="85"/>
        <end position="307"/>
    </location>
</feature>
<feature type="transmembrane region" description="Helical" evidence="10">
    <location>
        <begin position="752"/>
        <end position="771"/>
    </location>
</feature>
<dbReference type="AlphaFoldDB" id="A0A1Y2B379"/>
<dbReference type="GO" id="GO:0050185">
    <property type="term" value="F:phosphatidylinositol deacylase activity"/>
    <property type="evidence" value="ECO:0007669"/>
    <property type="project" value="TreeGrafter"/>
</dbReference>
<keyword evidence="8 10" id="KW-1133">Transmembrane helix</keyword>
<feature type="transmembrane region" description="Helical" evidence="10">
    <location>
        <begin position="12"/>
        <end position="33"/>
    </location>
</feature>
<evidence type="ECO:0000313" key="14">
    <source>
        <dbReference type="Proteomes" id="UP000193986"/>
    </source>
</evidence>
<evidence type="ECO:0000259" key="11">
    <source>
        <dbReference type="Pfam" id="PF07819"/>
    </source>
</evidence>
<dbReference type="OrthoDB" id="348976at2759"/>
<evidence type="ECO:0000256" key="10">
    <source>
        <dbReference type="RuleBase" id="RU365011"/>
    </source>
</evidence>
<dbReference type="GO" id="GO:0005789">
    <property type="term" value="C:endoplasmic reticulum membrane"/>
    <property type="evidence" value="ECO:0007669"/>
    <property type="project" value="UniProtKB-SubCell"/>
</dbReference>
<evidence type="ECO:0000256" key="8">
    <source>
        <dbReference type="ARBA" id="ARBA00022989"/>
    </source>
</evidence>
<keyword evidence="7 10" id="KW-0653">Protein transport</keyword>
<evidence type="ECO:0000256" key="6">
    <source>
        <dbReference type="ARBA" id="ARBA00022824"/>
    </source>
</evidence>
<dbReference type="InParanoid" id="A0A1Y2B379"/>
<comment type="subcellular location">
    <subcellularLocation>
        <location evidence="1">Endoplasmic reticulum membrane</location>
        <topology evidence="1">Multi-pass membrane protein</topology>
    </subcellularLocation>
</comment>
<dbReference type="InterPro" id="IPR056824">
    <property type="entry name" value="PGAP1_TMD"/>
</dbReference>
<evidence type="ECO:0000256" key="2">
    <source>
        <dbReference type="ARBA" id="ARBA00006931"/>
    </source>
</evidence>
<name>A0A1Y2B379_9TREE</name>
<comment type="caution">
    <text evidence="13">The sequence shown here is derived from an EMBL/GenBank/DDBJ whole genome shotgun (WGS) entry which is preliminary data.</text>
</comment>
<protein>
    <recommendedName>
        <fullName evidence="10">GPI inositol-deacylase</fullName>
        <ecNumber evidence="10">3.1.-.-</ecNumber>
    </recommendedName>
</protein>
<dbReference type="PANTHER" id="PTHR15495:SF7">
    <property type="entry name" value="GPI INOSITOL-DEACYLASE"/>
    <property type="match status" value="1"/>
</dbReference>
<dbReference type="EC" id="3.1.-.-" evidence="10"/>
<keyword evidence="6 10" id="KW-0256">Endoplasmic reticulum</keyword>
<feature type="transmembrane region" description="Helical" evidence="10">
    <location>
        <begin position="561"/>
        <end position="581"/>
    </location>
</feature>